<dbReference type="AlphaFoldDB" id="A0AAW9QZ96"/>
<keyword evidence="1" id="KW-0732">Signal</keyword>
<evidence type="ECO:0000313" key="3">
    <source>
        <dbReference type="Proteomes" id="UP001364472"/>
    </source>
</evidence>
<evidence type="ECO:0008006" key="4">
    <source>
        <dbReference type="Google" id="ProtNLM"/>
    </source>
</evidence>
<sequence>MAHLRWGQFMTAGAAIALAGVALAQVPMTPLDFKVPGTQFGDMPASNLWPANNCRSCHGYFNEAAEPYATWAGSLMALGGKDPLFFAQMTNANQDVANVGTFCLRCHVPVAVVSGHADDASGNSLDARDREGVTCHFCHSMVDPQYQSGVSPPEDAAILAALTDVPQFTANAMFVLDPQGRRRGPRSDHQADHELLVSPFLRDSRLCGTCHDVGNVAVSKLPDGRYRYNAINAEAPDHDPWTQFPLERTFTEWQLSAFADGGVDLGGRFGGSRGNVVSSCQDCHMPTTASQACSYGPVRQDMATHDFAGAAVPSLDLIAAYTANDPAVDPAHIAAGRAKALSMLQRAATIELSLTASTVLARVLNQTGHKLPTGHIEGRRVWLNLRFFDASGALVLERGHYDTAEAHLDEAGTTVYEMLVALSDDAAAATGKPAGVTTHMALADTIWKDTRIPPRGFDNAAFADGGAPAVGIGYADGQYWHDTSVTLPTGAVRVDATLYYQSLTRHYIEALRDGNATDHWGQTLHNLWQATGRGAPIAMASERLTWGDMIFSDGLEGTAP</sequence>
<reference evidence="2 3" key="1">
    <citation type="journal article" date="2016" name="Antonie Van Leeuwenhoek">
        <title>Denitratimonas tolerans gen. nov., sp. nov., a denitrifying bacterium isolated from a bioreactor for tannery wastewater treatment.</title>
        <authorList>
            <person name="Han S.I."/>
            <person name="Kim J.O."/>
            <person name="Lee Y.R."/>
            <person name="Ekpeghere K.I."/>
            <person name="Koh S.C."/>
            <person name="Whang K.S."/>
        </authorList>
    </citation>
    <scope>NUCLEOTIDE SEQUENCE [LARGE SCALE GENOMIC DNA]</scope>
    <source>
        <strain evidence="2 3">KACC 17565</strain>
    </source>
</reference>
<keyword evidence="3" id="KW-1185">Reference proteome</keyword>
<feature type="signal peptide" evidence="1">
    <location>
        <begin position="1"/>
        <end position="24"/>
    </location>
</feature>
<gene>
    <name evidence="2" type="ORF">WB794_04400</name>
</gene>
<protein>
    <recommendedName>
        <fullName evidence="4">Cytochrome c-552/4 domain-containing protein</fullName>
    </recommendedName>
</protein>
<feature type="chain" id="PRO_5043331514" description="Cytochrome c-552/4 domain-containing protein" evidence="1">
    <location>
        <begin position="25"/>
        <end position="560"/>
    </location>
</feature>
<organism evidence="2 3">
    <name type="scientific">Denitratimonas tolerans</name>
    <dbReference type="NCBI Taxonomy" id="1338420"/>
    <lineage>
        <taxon>Bacteria</taxon>
        <taxon>Pseudomonadati</taxon>
        <taxon>Pseudomonadota</taxon>
        <taxon>Gammaproteobacteria</taxon>
        <taxon>Lysobacterales</taxon>
        <taxon>Lysobacteraceae</taxon>
        <taxon>Denitratimonas</taxon>
    </lineage>
</organism>
<evidence type="ECO:0000313" key="2">
    <source>
        <dbReference type="EMBL" id="MEJ1248918.1"/>
    </source>
</evidence>
<accession>A0AAW9QZ96</accession>
<dbReference type="RefSeq" id="WP_337334635.1">
    <property type="nucleotide sequence ID" value="NZ_JBBDHC010000004.1"/>
</dbReference>
<evidence type="ECO:0000256" key="1">
    <source>
        <dbReference type="SAM" id="SignalP"/>
    </source>
</evidence>
<proteinExistence type="predicted"/>
<comment type="caution">
    <text evidence="2">The sequence shown here is derived from an EMBL/GenBank/DDBJ whole genome shotgun (WGS) entry which is preliminary data.</text>
</comment>
<dbReference type="EMBL" id="JBBDHC010000004">
    <property type="protein sequence ID" value="MEJ1248918.1"/>
    <property type="molecule type" value="Genomic_DNA"/>
</dbReference>
<name>A0AAW9QZ96_9GAMM</name>
<dbReference type="Gene3D" id="1.10.1130.10">
    <property type="entry name" value="Flavocytochrome C3, Chain A"/>
    <property type="match status" value="1"/>
</dbReference>
<dbReference type="SUPFAM" id="SSF48695">
    <property type="entry name" value="Multiheme cytochromes"/>
    <property type="match status" value="1"/>
</dbReference>
<dbReference type="Proteomes" id="UP001364472">
    <property type="component" value="Unassembled WGS sequence"/>
</dbReference>
<dbReference type="InterPro" id="IPR036280">
    <property type="entry name" value="Multihaem_cyt_sf"/>
</dbReference>